<dbReference type="GO" id="GO:0003677">
    <property type="term" value="F:DNA binding"/>
    <property type="evidence" value="ECO:0007669"/>
    <property type="project" value="UniProtKB-KW"/>
</dbReference>
<dbReference type="InterPro" id="IPR011006">
    <property type="entry name" value="CheY-like_superfamily"/>
</dbReference>
<dbReference type="AlphaFoldDB" id="A0A315G579"/>
<dbReference type="CDD" id="cd17535">
    <property type="entry name" value="REC_NarL-like"/>
    <property type="match status" value="1"/>
</dbReference>
<evidence type="ECO:0000259" key="7">
    <source>
        <dbReference type="PROSITE" id="PS50110"/>
    </source>
</evidence>
<evidence type="ECO:0000256" key="3">
    <source>
        <dbReference type="ARBA" id="ARBA00023125"/>
    </source>
</evidence>
<dbReference type="PANTHER" id="PTHR43214">
    <property type="entry name" value="TWO-COMPONENT RESPONSE REGULATOR"/>
    <property type="match status" value="1"/>
</dbReference>
<reference evidence="8 9" key="1">
    <citation type="submission" date="2017-04" db="EMBL/GenBank/DDBJ databases">
        <title>Unexpected and diverse lifestyles within the genus Limnohabitans.</title>
        <authorList>
            <person name="Kasalicky V."/>
            <person name="Mehrshad M."/>
            <person name="Andrei S.-A."/>
            <person name="Salcher M."/>
            <person name="Kratochvilova H."/>
            <person name="Simek K."/>
            <person name="Ghai R."/>
        </authorList>
    </citation>
    <scope>NUCLEOTIDE SEQUENCE [LARGE SCALE GENOMIC DNA]</scope>
    <source>
        <strain evidence="8 9">MWH-C5</strain>
    </source>
</reference>
<feature type="modified residue" description="4-aspartylphosphate" evidence="5">
    <location>
        <position position="59"/>
    </location>
</feature>
<dbReference type="RefSeq" id="WP_104801065.1">
    <property type="nucleotide sequence ID" value="NZ_NESP01000001.1"/>
</dbReference>
<keyword evidence="4" id="KW-0804">Transcription</keyword>
<dbReference type="SMART" id="SM00421">
    <property type="entry name" value="HTH_LUXR"/>
    <property type="match status" value="1"/>
</dbReference>
<evidence type="ECO:0000256" key="2">
    <source>
        <dbReference type="ARBA" id="ARBA00023015"/>
    </source>
</evidence>
<feature type="domain" description="Response regulatory" evidence="7">
    <location>
        <begin position="8"/>
        <end position="124"/>
    </location>
</feature>
<evidence type="ECO:0000256" key="4">
    <source>
        <dbReference type="ARBA" id="ARBA00023163"/>
    </source>
</evidence>
<name>A0A315G579_9BURK</name>
<accession>A0A315G579</accession>
<evidence type="ECO:0000256" key="5">
    <source>
        <dbReference type="PROSITE-ProRule" id="PRU00169"/>
    </source>
</evidence>
<dbReference type="PANTHER" id="PTHR43214:SF41">
    <property type="entry name" value="NITRATE_NITRITE RESPONSE REGULATOR PROTEIN NARP"/>
    <property type="match status" value="1"/>
</dbReference>
<sequence>MFMSEPIQLLVVDDHPLFRRGLIALLSQDDRFEIVGEAGDVGEALRVLAKTQPDLLLLDNHLPGVKGVDAIASLKSDRPNLRILMLTVSEDEEDLSKALQSGADGYLLKTSESDQLCDALVKVHEGHSVISPSMLNKLVSTMRHPANPTADAVGIMSFSKAAAIQSLDKLSPREKDIFLLIAKSLSNKQIARDLDIAETTVKIHIQHIFKKLDLTSRVQIAVFAATHGLS</sequence>
<dbReference type="InterPro" id="IPR058245">
    <property type="entry name" value="NreC/VraR/RcsB-like_REC"/>
</dbReference>
<dbReference type="CDD" id="cd06170">
    <property type="entry name" value="LuxR_C_like"/>
    <property type="match status" value="1"/>
</dbReference>
<dbReference type="PRINTS" id="PR00038">
    <property type="entry name" value="HTHLUXR"/>
</dbReference>
<dbReference type="SUPFAM" id="SSF46894">
    <property type="entry name" value="C-terminal effector domain of the bipartite response regulators"/>
    <property type="match status" value="1"/>
</dbReference>
<dbReference type="PROSITE" id="PS50110">
    <property type="entry name" value="RESPONSE_REGULATORY"/>
    <property type="match status" value="1"/>
</dbReference>
<proteinExistence type="predicted"/>
<evidence type="ECO:0000259" key="6">
    <source>
        <dbReference type="PROSITE" id="PS50043"/>
    </source>
</evidence>
<dbReference type="InterPro" id="IPR016032">
    <property type="entry name" value="Sig_transdc_resp-reg_C-effctor"/>
</dbReference>
<dbReference type="Proteomes" id="UP000251341">
    <property type="component" value="Unassembled WGS sequence"/>
</dbReference>
<keyword evidence="3 8" id="KW-0238">DNA-binding</keyword>
<dbReference type="InterPro" id="IPR039420">
    <property type="entry name" value="WalR-like"/>
</dbReference>
<keyword evidence="2" id="KW-0805">Transcription regulation</keyword>
<dbReference type="EMBL" id="NESP01000001">
    <property type="protein sequence ID" value="PUE60867.1"/>
    <property type="molecule type" value="Genomic_DNA"/>
</dbReference>
<dbReference type="InterPro" id="IPR000792">
    <property type="entry name" value="Tscrpt_reg_LuxR_C"/>
</dbReference>
<dbReference type="InterPro" id="IPR001789">
    <property type="entry name" value="Sig_transdc_resp-reg_receiver"/>
</dbReference>
<keyword evidence="1 5" id="KW-0597">Phosphoprotein</keyword>
<dbReference type="SMART" id="SM00448">
    <property type="entry name" value="REC"/>
    <property type="match status" value="1"/>
</dbReference>
<organism evidence="8 9">
    <name type="scientific">Limnohabitans curvus</name>
    <dbReference type="NCBI Taxonomy" id="323423"/>
    <lineage>
        <taxon>Bacteria</taxon>
        <taxon>Pseudomonadati</taxon>
        <taxon>Pseudomonadota</taxon>
        <taxon>Betaproteobacteria</taxon>
        <taxon>Burkholderiales</taxon>
        <taxon>Comamonadaceae</taxon>
        <taxon>Limnohabitans</taxon>
    </lineage>
</organism>
<dbReference type="Pfam" id="PF00196">
    <property type="entry name" value="GerE"/>
    <property type="match status" value="1"/>
</dbReference>
<gene>
    <name evidence="8" type="ORF">B9Z44_12645</name>
</gene>
<dbReference type="GO" id="GO:0006355">
    <property type="term" value="P:regulation of DNA-templated transcription"/>
    <property type="evidence" value="ECO:0007669"/>
    <property type="project" value="InterPro"/>
</dbReference>
<evidence type="ECO:0000313" key="9">
    <source>
        <dbReference type="Proteomes" id="UP000251341"/>
    </source>
</evidence>
<evidence type="ECO:0000256" key="1">
    <source>
        <dbReference type="ARBA" id="ARBA00022553"/>
    </source>
</evidence>
<comment type="caution">
    <text evidence="8">The sequence shown here is derived from an EMBL/GenBank/DDBJ whole genome shotgun (WGS) entry which is preliminary data.</text>
</comment>
<dbReference type="GO" id="GO:0000160">
    <property type="term" value="P:phosphorelay signal transduction system"/>
    <property type="evidence" value="ECO:0007669"/>
    <property type="project" value="InterPro"/>
</dbReference>
<protein>
    <submittedName>
        <fullName evidence="8">DNA-binding response regulator</fullName>
    </submittedName>
</protein>
<feature type="domain" description="HTH luxR-type" evidence="6">
    <location>
        <begin position="163"/>
        <end position="228"/>
    </location>
</feature>
<dbReference type="PROSITE" id="PS50043">
    <property type="entry name" value="HTH_LUXR_2"/>
    <property type="match status" value="1"/>
</dbReference>
<keyword evidence="9" id="KW-1185">Reference proteome</keyword>
<dbReference type="Pfam" id="PF00072">
    <property type="entry name" value="Response_reg"/>
    <property type="match status" value="1"/>
</dbReference>
<dbReference type="SUPFAM" id="SSF52172">
    <property type="entry name" value="CheY-like"/>
    <property type="match status" value="1"/>
</dbReference>
<evidence type="ECO:0000313" key="8">
    <source>
        <dbReference type="EMBL" id="PUE60867.1"/>
    </source>
</evidence>
<dbReference type="Gene3D" id="3.40.50.2300">
    <property type="match status" value="1"/>
</dbReference>